<evidence type="ECO:0000259" key="2">
    <source>
        <dbReference type="Pfam" id="PF16402"/>
    </source>
</evidence>
<dbReference type="RefSeq" id="WP_012256443.1">
    <property type="nucleotide sequence ID" value="NC_010175.1"/>
</dbReference>
<feature type="compositionally biased region" description="Basic and acidic residues" evidence="1">
    <location>
        <begin position="373"/>
        <end position="385"/>
    </location>
</feature>
<proteinExistence type="predicted"/>
<reference evidence="4" key="1">
    <citation type="journal article" date="2011" name="BMC Genomics">
        <title>Complete genome sequence of the filamentous anoxygenic phototrophic bacterium Chloroflexus aurantiacus.</title>
        <authorList>
            <person name="Tang K.H."/>
            <person name="Barry K."/>
            <person name="Chertkov O."/>
            <person name="Dalin E."/>
            <person name="Han C.S."/>
            <person name="Hauser L.J."/>
            <person name="Honchak B.M."/>
            <person name="Karbach L.E."/>
            <person name="Land M.L."/>
            <person name="Lapidus A."/>
            <person name="Larimer F.W."/>
            <person name="Mikhailova N."/>
            <person name="Pitluck S."/>
            <person name="Pierson B.K."/>
            <person name="Blankenship R.E."/>
        </authorList>
    </citation>
    <scope>NUCLEOTIDE SEQUENCE [LARGE SCALE GENOMIC DNA]</scope>
    <source>
        <strain evidence="4">ATCC 29366 / DSM 635 / J-10-fl</strain>
    </source>
</reference>
<feature type="region of interest" description="Disordered" evidence="1">
    <location>
        <begin position="371"/>
        <end position="395"/>
    </location>
</feature>
<name>A9WEC7_CHLAA</name>
<dbReference type="Gene3D" id="3.20.20.80">
    <property type="entry name" value="Glycosidases"/>
    <property type="match status" value="1"/>
</dbReference>
<keyword evidence="4" id="KW-1185">Reference proteome</keyword>
<dbReference type="EnsemblBacteria" id="ABY33787">
    <property type="protein sequence ID" value="ABY33787"/>
    <property type="gene ID" value="Caur_0540"/>
</dbReference>
<sequence length="458" mass="50713">MEQRSGHLTIIQCWCVCLIIAGLLIACSPPVPVPPSPTVAATPALMVPSPTVQPSPTVVQIPTQQPTVVVAPSPTAIPTSVPQPIATAPTPVFPVPTPDPALMQRKPPLGTFFFYWYNCPQQECDSSQLLAVPPGWLTPLPADPDPRDGFSYSSYNYDWYENELRTMASIGISMVFPVSWGDHPHPWFRNDRLNLLVQANGVLEHPLTIGMFLDTTAQQGMYQEFLGNGYRFGPDAPRLPLSDPRSGYFFYNLHIRDFFTRVPREMWATIDGRPIIITYTALCCDNLELSGTLWQAVKDAFRADFGVEPWLILEETWLNPQALAPPEGLPDSAQVADGVYRWGTALLGPHTAELRGFKVSSVGPGFDNSRIPWVREPRGQPRDEPPGGGSPAPGAFLRASLAAIPPDTDLVLIETWNEWPENSAVAPAAYTDRDGRPLPPDFYLQIIRQWREQFVPQP</sequence>
<dbReference type="Proteomes" id="UP000002008">
    <property type="component" value="Chromosome"/>
</dbReference>
<dbReference type="KEGG" id="cau:Caur_0540"/>
<accession>A9WEC7</accession>
<dbReference type="AlphaFoldDB" id="A9WEC7"/>
<feature type="domain" description="DUF5010" evidence="2">
    <location>
        <begin position="153"/>
        <end position="429"/>
    </location>
</feature>
<dbReference type="PATRIC" id="fig|324602.8.peg.612"/>
<dbReference type="InParanoid" id="A9WEC7"/>
<dbReference type="PROSITE" id="PS51257">
    <property type="entry name" value="PROKAR_LIPOPROTEIN"/>
    <property type="match status" value="1"/>
</dbReference>
<protein>
    <recommendedName>
        <fullName evidence="2">DUF5010 domain-containing protein</fullName>
    </recommendedName>
</protein>
<dbReference type="HOGENOM" id="CLU_665148_0_0_0"/>
<evidence type="ECO:0000313" key="4">
    <source>
        <dbReference type="Proteomes" id="UP000002008"/>
    </source>
</evidence>
<dbReference type="Pfam" id="PF16402">
    <property type="entry name" value="DUF5010"/>
    <property type="match status" value="1"/>
</dbReference>
<dbReference type="InterPro" id="IPR032178">
    <property type="entry name" value="DUF5010"/>
</dbReference>
<gene>
    <name evidence="3" type="ordered locus">Caur_0540</name>
</gene>
<organism evidence="3 4">
    <name type="scientific">Chloroflexus aurantiacus (strain ATCC 29366 / DSM 635 / J-10-fl)</name>
    <dbReference type="NCBI Taxonomy" id="324602"/>
    <lineage>
        <taxon>Bacteria</taxon>
        <taxon>Bacillati</taxon>
        <taxon>Chloroflexota</taxon>
        <taxon>Chloroflexia</taxon>
        <taxon>Chloroflexales</taxon>
        <taxon>Chloroflexineae</taxon>
        <taxon>Chloroflexaceae</taxon>
        <taxon>Chloroflexus</taxon>
    </lineage>
</organism>
<evidence type="ECO:0000256" key="1">
    <source>
        <dbReference type="SAM" id="MobiDB-lite"/>
    </source>
</evidence>
<evidence type="ECO:0000313" key="3">
    <source>
        <dbReference type="EMBL" id="ABY33787.1"/>
    </source>
</evidence>
<dbReference type="EMBL" id="CP000909">
    <property type="protein sequence ID" value="ABY33787.1"/>
    <property type="molecule type" value="Genomic_DNA"/>
</dbReference>